<evidence type="ECO:0000313" key="1">
    <source>
        <dbReference type="EMBL" id="BBE16068.1"/>
    </source>
</evidence>
<organism evidence="1 2">
    <name type="scientific">Aquipluma nitroreducens</name>
    <dbReference type="NCBI Taxonomy" id="2010828"/>
    <lineage>
        <taxon>Bacteria</taxon>
        <taxon>Pseudomonadati</taxon>
        <taxon>Bacteroidota</taxon>
        <taxon>Bacteroidia</taxon>
        <taxon>Marinilabiliales</taxon>
        <taxon>Prolixibacteraceae</taxon>
        <taxon>Aquipluma</taxon>
    </lineage>
</organism>
<reference evidence="1" key="1">
    <citation type="journal article" date="2020" name="Int. J. Syst. Evol. Microbiol.">
        <title>Aquipluma nitroreducens gen. nov. sp. nov., a novel facultatively anaerobic bacterium isolated from a freshwater lake.</title>
        <authorList>
            <person name="Watanabe M."/>
            <person name="Kojima H."/>
            <person name="Fukui M."/>
        </authorList>
    </citation>
    <scope>NUCLEOTIDE SEQUENCE</scope>
    <source>
        <strain evidence="1">MeG22</strain>
    </source>
</reference>
<sequence>MHVEHLTFKEKVNWIDGLIKDIKQKIIEKYENCSKNRV</sequence>
<name>A0A5K7S3B5_9BACT</name>
<accession>A0A5K7S3B5</accession>
<gene>
    <name evidence="1" type="ORF">AQPE_0205</name>
</gene>
<protein>
    <submittedName>
        <fullName evidence="1">Uncharacterized protein</fullName>
    </submittedName>
</protein>
<dbReference type="AlphaFoldDB" id="A0A5K7S3B5"/>
<dbReference type="KEGG" id="anf:AQPE_0205"/>
<dbReference type="Proteomes" id="UP001193389">
    <property type="component" value="Chromosome"/>
</dbReference>
<proteinExistence type="predicted"/>
<dbReference type="EMBL" id="AP018694">
    <property type="protein sequence ID" value="BBE16068.1"/>
    <property type="molecule type" value="Genomic_DNA"/>
</dbReference>
<keyword evidence="2" id="KW-1185">Reference proteome</keyword>
<evidence type="ECO:0000313" key="2">
    <source>
        <dbReference type="Proteomes" id="UP001193389"/>
    </source>
</evidence>